<feature type="transmembrane region" description="Helical" evidence="2">
    <location>
        <begin position="119"/>
        <end position="136"/>
    </location>
</feature>
<keyword evidence="2" id="KW-1133">Transmembrane helix</keyword>
<keyword evidence="4" id="KW-1185">Reference proteome</keyword>
<keyword evidence="2" id="KW-0812">Transmembrane</keyword>
<feature type="transmembrane region" description="Helical" evidence="2">
    <location>
        <begin position="36"/>
        <end position="58"/>
    </location>
</feature>
<accession>A0ABS1I900</accession>
<sequence>MIVPHLSDLAGAAGFVLVALWPWLSGRRALLAGQGASAAAFALHYLLIGAATGAALSGLSVLQVATAWPDDRPSWCRAVYIATVPALAVLAASTWAGWPSACAAAGMILATAARWCRSALLLRLLFLLAGACWVTHDLLTGSLFGLAADLLCMAGLVYGALRDCVPRKRDEAALRQPLPTSQAPTPGLPSVEPR</sequence>
<organism evidence="3 4">
    <name type="scientific">Azospirillum aestuarii</name>
    <dbReference type="NCBI Taxonomy" id="2802052"/>
    <lineage>
        <taxon>Bacteria</taxon>
        <taxon>Pseudomonadati</taxon>
        <taxon>Pseudomonadota</taxon>
        <taxon>Alphaproteobacteria</taxon>
        <taxon>Rhodospirillales</taxon>
        <taxon>Azospirillaceae</taxon>
        <taxon>Azospirillum</taxon>
    </lineage>
</organism>
<feature type="transmembrane region" description="Helical" evidence="2">
    <location>
        <begin position="6"/>
        <end position="24"/>
    </location>
</feature>
<comment type="caution">
    <text evidence="3">The sequence shown here is derived from an EMBL/GenBank/DDBJ whole genome shotgun (WGS) entry which is preliminary data.</text>
</comment>
<evidence type="ECO:0000313" key="4">
    <source>
        <dbReference type="Proteomes" id="UP000654452"/>
    </source>
</evidence>
<gene>
    <name evidence="3" type="ORF">JJL56_32400</name>
</gene>
<protein>
    <submittedName>
        <fullName evidence="3">YgjV family protein</fullName>
    </submittedName>
</protein>
<dbReference type="InterPro" id="IPR019629">
    <property type="entry name" value="Uncharacterised_HI1736/YgjV"/>
</dbReference>
<dbReference type="Pfam" id="PF10688">
    <property type="entry name" value="Imp-YgjV"/>
    <property type="match status" value="1"/>
</dbReference>
<dbReference type="EMBL" id="JAEPIV010000069">
    <property type="protein sequence ID" value="MBK4723543.1"/>
    <property type="molecule type" value="Genomic_DNA"/>
</dbReference>
<reference evidence="3 4" key="1">
    <citation type="submission" date="2021-01" db="EMBL/GenBank/DDBJ databases">
        <title>Azospirillum sp. YIM DDC1 draft genome.</title>
        <authorList>
            <person name="Wang Y.-X."/>
        </authorList>
    </citation>
    <scope>NUCLEOTIDE SEQUENCE [LARGE SCALE GENOMIC DNA]</scope>
    <source>
        <strain evidence="3 4">YIM DDC1</strain>
    </source>
</reference>
<keyword evidence="2" id="KW-0472">Membrane</keyword>
<evidence type="ECO:0000313" key="3">
    <source>
        <dbReference type="EMBL" id="MBK4723543.1"/>
    </source>
</evidence>
<feature type="transmembrane region" description="Helical" evidence="2">
    <location>
        <begin position="142"/>
        <end position="161"/>
    </location>
</feature>
<evidence type="ECO:0000256" key="1">
    <source>
        <dbReference type="SAM" id="MobiDB-lite"/>
    </source>
</evidence>
<feature type="transmembrane region" description="Helical" evidence="2">
    <location>
        <begin position="78"/>
        <end position="98"/>
    </location>
</feature>
<evidence type="ECO:0000256" key="2">
    <source>
        <dbReference type="SAM" id="Phobius"/>
    </source>
</evidence>
<feature type="region of interest" description="Disordered" evidence="1">
    <location>
        <begin position="172"/>
        <end position="194"/>
    </location>
</feature>
<proteinExistence type="predicted"/>
<dbReference type="Proteomes" id="UP000654452">
    <property type="component" value="Unassembled WGS sequence"/>
</dbReference>
<dbReference type="RefSeq" id="WP_200487877.1">
    <property type="nucleotide sequence ID" value="NZ_JAEPIV010000069.1"/>
</dbReference>
<name>A0ABS1I900_9PROT</name>